<dbReference type="GO" id="GO:0045893">
    <property type="term" value="P:positive regulation of DNA-templated transcription"/>
    <property type="evidence" value="ECO:0007669"/>
    <property type="project" value="InterPro"/>
</dbReference>
<protein>
    <recommendedName>
        <fullName evidence="9">Flagellar transcriptional regulator FlhD</fullName>
    </recommendedName>
</protein>
<evidence type="ECO:0000256" key="8">
    <source>
        <dbReference type="ARBA" id="ARBA00025431"/>
    </source>
</evidence>
<keyword evidence="11" id="KW-1185">Reference proteome</keyword>
<keyword evidence="10" id="KW-0969">Cilium</keyword>
<accession>A0A1C4ABW8</accession>
<dbReference type="InterPro" id="IPR023559">
    <property type="entry name" value="Flagellar_FlhD"/>
</dbReference>
<comment type="subunit">
    <text evidence="9">Homodimer; disulfide-linked. Forms a heterohexamer composed of two FlhC and four FlhD subunits. Each FlhC binds a FlhD dimer, forming a heterotrimer, and a hexamer assembles by dimerization of two heterotrimers.</text>
</comment>
<dbReference type="NCBIfam" id="NF002783">
    <property type="entry name" value="PRK02909.1-1"/>
    <property type="match status" value="1"/>
</dbReference>
<keyword evidence="3 9" id="KW-0805">Transcription regulation</keyword>
<keyword evidence="6 9" id="KW-0010">Activator</keyword>
<keyword evidence="10" id="KW-0966">Cell projection</keyword>
<dbReference type="SUPFAM" id="SSF63592">
    <property type="entry name" value="Flagellar transcriptional activator FlhD"/>
    <property type="match status" value="1"/>
</dbReference>
<dbReference type="EMBL" id="FMBA01000010">
    <property type="protein sequence ID" value="SCB92095.1"/>
    <property type="molecule type" value="Genomic_DNA"/>
</dbReference>
<keyword evidence="4 9" id="KW-0238">DNA-binding</keyword>
<dbReference type="Gene3D" id="1.10.4000.10">
    <property type="entry name" value="Flagellar transcriptional activator FlhD"/>
    <property type="match status" value="1"/>
</dbReference>
<dbReference type="Pfam" id="PF05247">
    <property type="entry name" value="FlhD"/>
    <property type="match status" value="1"/>
</dbReference>
<evidence type="ECO:0000256" key="4">
    <source>
        <dbReference type="ARBA" id="ARBA00023125"/>
    </source>
</evidence>
<dbReference type="InterPro" id="IPR036194">
    <property type="entry name" value="FlhD_sf"/>
</dbReference>
<evidence type="ECO:0000256" key="1">
    <source>
        <dbReference type="ARBA" id="ARBA00022490"/>
    </source>
</evidence>
<evidence type="ECO:0000256" key="7">
    <source>
        <dbReference type="ARBA" id="ARBA00023163"/>
    </source>
</evidence>
<keyword evidence="2 9" id="KW-1005">Bacterial flagellum biogenesis</keyword>
<keyword evidence="5" id="KW-1015">Disulfide bond</keyword>
<evidence type="ECO:0000256" key="3">
    <source>
        <dbReference type="ARBA" id="ARBA00023015"/>
    </source>
</evidence>
<organism evidence="10 11">
    <name type="scientific">Gilliamella intestini</name>
    <dbReference type="NCBI Taxonomy" id="1798183"/>
    <lineage>
        <taxon>Bacteria</taxon>
        <taxon>Pseudomonadati</taxon>
        <taxon>Pseudomonadota</taxon>
        <taxon>Gammaproteobacteria</taxon>
        <taxon>Orbales</taxon>
        <taxon>Orbaceae</taxon>
        <taxon>Gilliamella</taxon>
    </lineage>
</organism>
<reference evidence="11" key="1">
    <citation type="submission" date="2016-08" db="EMBL/GenBank/DDBJ databases">
        <authorList>
            <person name="Varghese N."/>
            <person name="Submissions Spin"/>
        </authorList>
    </citation>
    <scope>NUCLEOTIDE SEQUENCE [LARGE SCALE GENOMIC DNA]</scope>
    <source>
        <strain evidence="11">R-53144</strain>
    </source>
</reference>
<comment type="caution">
    <text evidence="9">Lacks conserved residue(s) required for the propagation of feature annotation.</text>
</comment>
<dbReference type="Proteomes" id="UP000199698">
    <property type="component" value="Unassembled WGS sequence"/>
</dbReference>
<evidence type="ECO:0000256" key="2">
    <source>
        <dbReference type="ARBA" id="ARBA00022795"/>
    </source>
</evidence>
<evidence type="ECO:0000256" key="9">
    <source>
        <dbReference type="HAMAP-Rule" id="MF_00725"/>
    </source>
</evidence>
<gene>
    <name evidence="9" type="primary">flhD</name>
    <name evidence="10" type="ORF">GA0061080_101011</name>
</gene>
<dbReference type="GO" id="GO:0005737">
    <property type="term" value="C:cytoplasm"/>
    <property type="evidence" value="ECO:0007669"/>
    <property type="project" value="UniProtKB-SubCell"/>
</dbReference>
<dbReference type="STRING" id="1798183.GA0061080_101011"/>
<name>A0A1C4ABW8_9GAMM</name>
<keyword evidence="1 9" id="KW-0963">Cytoplasm</keyword>
<keyword evidence="7 9" id="KW-0804">Transcription</keyword>
<comment type="subcellular location">
    <subcellularLocation>
        <location evidence="9">Cytoplasm</location>
    </subcellularLocation>
</comment>
<keyword evidence="10" id="KW-0282">Flagellum</keyword>
<sequence length="112" mass="12821">MAKLGNLLDDDILKCIHHLNLSTLLLSQKMIEKDKVMAMYRLGIDEQTADILSSLSTSQMLVLSETNQLIFQLRFENAEMMKKLTEESRIRDIKQMHTGILLSSLLLDSLNK</sequence>
<comment type="similarity">
    <text evidence="9">Belongs to the FlhD family.</text>
</comment>
<evidence type="ECO:0000313" key="10">
    <source>
        <dbReference type="EMBL" id="SCB92095.1"/>
    </source>
</evidence>
<dbReference type="GO" id="GO:0003677">
    <property type="term" value="F:DNA binding"/>
    <property type="evidence" value="ECO:0007669"/>
    <property type="project" value="UniProtKB-UniRule"/>
</dbReference>
<dbReference type="AlphaFoldDB" id="A0A1C4ABW8"/>
<dbReference type="HAMAP" id="MF_00725">
    <property type="entry name" value="FlhD"/>
    <property type="match status" value="1"/>
</dbReference>
<proteinExistence type="inferred from homology"/>
<dbReference type="GO" id="GO:0044780">
    <property type="term" value="P:bacterial-type flagellum assembly"/>
    <property type="evidence" value="ECO:0007669"/>
    <property type="project" value="InterPro"/>
</dbReference>
<dbReference type="GO" id="GO:1902208">
    <property type="term" value="P:regulation of bacterial-type flagellum assembly"/>
    <property type="evidence" value="ECO:0007669"/>
    <property type="project" value="UniProtKB-UniRule"/>
</dbReference>
<evidence type="ECO:0000313" key="11">
    <source>
        <dbReference type="Proteomes" id="UP000199698"/>
    </source>
</evidence>
<comment type="domain">
    <text evidence="9">The C-terminal region contains a putative helix-turn-helix (HTH) motif, suggesting that this region may bind DNA.</text>
</comment>
<evidence type="ECO:0000256" key="6">
    <source>
        <dbReference type="ARBA" id="ARBA00023159"/>
    </source>
</evidence>
<comment type="function">
    <text evidence="8 9">Functions in complex with FlhC as a master transcriptional regulator that regulates transcription of several flagellar and non-flagellar operons by binding to their promoter region. Activates expression of class 2 flagellar genes, including fliA, which is a flagellum-specific sigma factor that turns on the class 3 genes. Also regulates genes whose products function in a variety of physiological pathways.</text>
</comment>
<evidence type="ECO:0000256" key="5">
    <source>
        <dbReference type="ARBA" id="ARBA00023157"/>
    </source>
</evidence>